<sequence>MDLPHGDLGEQGFVLDSLAVAVVDGRGVVTGWSPQAARLLDRPAAGTCGRPFRELYASAQSPRGAAAPAGAVPAPGRVELRRGAHGSVEVDVWTVPLGDDGGAYGVLFAEITRTSEWGHGVSLLRAIFSQRRVGVAIHGMDLSLVFSNTAPEMFGAPAAAVGSRLDTVLAPQDARDADETLRRVRDTGVPVISDIRQVRFRRVPGLRRTLSLTAYRLEDARGDPSGVVALVHDVTDQQRVGAHLDLLHYAAERIGFTLDIGPTAQALADVVVTGFGDLSTVDLARGVLAGNEPPVLRGGGDMALIRMATASSTGVWPEELLATGAQYPSLPDSSPLGRIQQGETVIMDREEVLQAVGGGPNAAKMVPKGAHSLVVTPLFARGLLLGTVTVWRVGDPRPFDLSEAGLLTEIGSRAALGIDNARRYTRERNAVLTLQERLLPRAVTETPAARTAGVYRPAGGRSEPSGDWFDVITLPSLRVAFVVGDVIGHGLRAAANMGQLRTAVQTFANLELEPGEVLAHMEDLLQRLVAEAPEGRTDSIGATCLYAVYDPTTCQCDFASAGHPAPVIVSPDGTSRVVDVSPGPPLGVGGVPFQSMTVDVEPGSLIAMFTDGVFGLRSLREDSDGLERLQERLRVLYGSQRPLEEIGDALVAEANEQPPRDDIVLLLTRTRSVPARNVVSWEFPGDLSAVGRARATAARQLTAWGLDHLVPTTELVVSELVTNAVRYAGGPVRLRLIRDGVLICEVSDPSNTQPRVLRASSMDEGGRGLFIVAHSTTRWGCRYGQQGKTIWTELPLNGETPPIAPVFGTA</sequence>
<dbReference type="Gene3D" id="3.30.565.10">
    <property type="entry name" value="Histidine kinase-like ATPase, C-terminal domain"/>
    <property type="match status" value="1"/>
</dbReference>
<dbReference type="SUPFAM" id="SSF55874">
    <property type="entry name" value="ATPase domain of HSP90 chaperone/DNA topoisomerase II/histidine kinase"/>
    <property type="match status" value="1"/>
</dbReference>
<dbReference type="SUPFAM" id="SSF81606">
    <property type="entry name" value="PP2C-like"/>
    <property type="match status" value="1"/>
</dbReference>
<reference evidence="4" key="1">
    <citation type="journal article" date="2019" name="Int. J. Syst. Evol. Microbiol.">
        <title>The Global Catalogue of Microorganisms (GCM) 10K type strain sequencing project: providing services to taxonomists for standard genome sequencing and annotation.</title>
        <authorList>
            <consortium name="The Broad Institute Genomics Platform"/>
            <consortium name="The Broad Institute Genome Sequencing Center for Infectious Disease"/>
            <person name="Wu L."/>
            <person name="Ma J."/>
        </authorList>
    </citation>
    <scope>NUCLEOTIDE SEQUENCE [LARGE SCALE GENOMIC DNA]</scope>
    <source>
        <strain evidence="4">CGMCC 4.7237</strain>
    </source>
</reference>
<dbReference type="SUPFAM" id="SSF55781">
    <property type="entry name" value="GAF domain-like"/>
    <property type="match status" value="1"/>
</dbReference>
<evidence type="ECO:0000259" key="2">
    <source>
        <dbReference type="SMART" id="SM00331"/>
    </source>
</evidence>
<name>A0ABV8HF60_9ACTN</name>
<keyword evidence="4" id="KW-1185">Reference proteome</keyword>
<dbReference type="InterPro" id="IPR036890">
    <property type="entry name" value="HATPase_C_sf"/>
</dbReference>
<dbReference type="Proteomes" id="UP001595765">
    <property type="component" value="Unassembled WGS sequence"/>
</dbReference>
<dbReference type="Pfam" id="PF07228">
    <property type="entry name" value="SpoIIE"/>
    <property type="match status" value="1"/>
</dbReference>
<dbReference type="CDD" id="cd00130">
    <property type="entry name" value="PAS"/>
    <property type="match status" value="1"/>
</dbReference>
<dbReference type="RefSeq" id="WP_386426359.1">
    <property type="nucleotide sequence ID" value="NZ_JBHSBB010000005.1"/>
</dbReference>
<evidence type="ECO:0000313" key="4">
    <source>
        <dbReference type="Proteomes" id="UP001595765"/>
    </source>
</evidence>
<dbReference type="Gene3D" id="3.30.450.40">
    <property type="match status" value="1"/>
</dbReference>
<dbReference type="InterPro" id="IPR052016">
    <property type="entry name" value="Bact_Sigma-Reg"/>
</dbReference>
<dbReference type="InterPro" id="IPR000014">
    <property type="entry name" value="PAS"/>
</dbReference>
<keyword evidence="1" id="KW-0378">Hydrolase</keyword>
<evidence type="ECO:0000256" key="1">
    <source>
        <dbReference type="ARBA" id="ARBA00022801"/>
    </source>
</evidence>
<dbReference type="CDD" id="cd16936">
    <property type="entry name" value="HATPase_RsbW-like"/>
    <property type="match status" value="1"/>
</dbReference>
<evidence type="ECO:0000313" key="3">
    <source>
        <dbReference type="EMBL" id="MFC4030757.1"/>
    </source>
</evidence>
<dbReference type="InterPro" id="IPR001932">
    <property type="entry name" value="PPM-type_phosphatase-like_dom"/>
</dbReference>
<dbReference type="Gene3D" id="3.30.450.20">
    <property type="entry name" value="PAS domain"/>
    <property type="match status" value="1"/>
</dbReference>
<comment type="caution">
    <text evidence="3">The sequence shown here is derived from an EMBL/GenBank/DDBJ whole genome shotgun (WGS) entry which is preliminary data.</text>
</comment>
<dbReference type="SMART" id="SM00331">
    <property type="entry name" value="PP2C_SIG"/>
    <property type="match status" value="1"/>
</dbReference>
<dbReference type="Gene3D" id="3.60.40.10">
    <property type="entry name" value="PPM-type phosphatase domain"/>
    <property type="match status" value="1"/>
</dbReference>
<dbReference type="Pfam" id="PF08448">
    <property type="entry name" value="PAS_4"/>
    <property type="match status" value="1"/>
</dbReference>
<dbReference type="EMBL" id="JBHSBB010000005">
    <property type="protein sequence ID" value="MFC4030757.1"/>
    <property type="molecule type" value="Genomic_DNA"/>
</dbReference>
<dbReference type="InterPro" id="IPR036457">
    <property type="entry name" value="PPM-type-like_dom_sf"/>
</dbReference>
<protein>
    <submittedName>
        <fullName evidence="3">SpoIIE family protein phosphatase</fullName>
    </submittedName>
</protein>
<feature type="domain" description="PPM-type phosphatase" evidence="2">
    <location>
        <begin position="449"/>
        <end position="670"/>
    </location>
</feature>
<gene>
    <name evidence="3" type="ORF">ACFO3J_04660</name>
</gene>
<dbReference type="PANTHER" id="PTHR43156:SF2">
    <property type="entry name" value="STAGE II SPORULATION PROTEIN E"/>
    <property type="match status" value="1"/>
</dbReference>
<dbReference type="NCBIfam" id="TIGR00229">
    <property type="entry name" value="sensory_box"/>
    <property type="match status" value="1"/>
</dbReference>
<dbReference type="InterPro" id="IPR035965">
    <property type="entry name" value="PAS-like_dom_sf"/>
</dbReference>
<dbReference type="InterPro" id="IPR003594">
    <property type="entry name" value="HATPase_dom"/>
</dbReference>
<dbReference type="PANTHER" id="PTHR43156">
    <property type="entry name" value="STAGE II SPORULATION PROTEIN E-RELATED"/>
    <property type="match status" value="1"/>
</dbReference>
<dbReference type="SUPFAM" id="SSF55785">
    <property type="entry name" value="PYP-like sensor domain (PAS domain)"/>
    <property type="match status" value="2"/>
</dbReference>
<proteinExistence type="predicted"/>
<accession>A0ABV8HF60</accession>
<dbReference type="Pfam" id="PF13581">
    <property type="entry name" value="HATPase_c_2"/>
    <property type="match status" value="1"/>
</dbReference>
<organism evidence="3 4">
    <name type="scientific">Streptomyces polygonati</name>
    <dbReference type="NCBI Taxonomy" id="1617087"/>
    <lineage>
        <taxon>Bacteria</taxon>
        <taxon>Bacillati</taxon>
        <taxon>Actinomycetota</taxon>
        <taxon>Actinomycetes</taxon>
        <taxon>Kitasatosporales</taxon>
        <taxon>Streptomycetaceae</taxon>
        <taxon>Streptomyces</taxon>
    </lineage>
</organism>
<dbReference type="InterPro" id="IPR013656">
    <property type="entry name" value="PAS_4"/>
</dbReference>
<dbReference type="InterPro" id="IPR029016">
    <property type="entry name" value="GAF-like_dom_sf"/>
</dbReference>